<sequence length="46" mass="5458">YQNNLKDKKLWLRITNLMKALDYAPPNLTQTDKLVEDYNAEGQFEN</sequence>
<proteinExistence type="predicted"/>
<feature type="non-terminal residue" evidence="1">
    <location>
        <position position="1"/>
    </location>
</feature>
<evidence type="ECO:0000313" key="1">
    <source>
        <dbReference type="EMBL" id="CAD1474252.1"/>
    </source>
</evidence>
<accession>A0A6V7H4P5</accession>
<dbReference type="AlphaFoldDB" id="A0A6V7H4P5"/>
<name>A0A6V7H4P5_9HYME</name>
<gene>
    <name evidence="1" type="ORF">MHI_LOCUS457348</name>
</gene>
<organism evidence="1 2">
    <name type="scientific">Heterotrigona itama</name>
    <dbReference type="NCBI Taxonomy" id="395501"/>
    <lineage>
        <taxon>Eukaryota</taxon>
        <taxon>Metazoa</taxon>
        <taxon>Ecdysozoa</taxon>
        <taxon>Arthropoda</taxon>
        <taxon>Hexapoda</taxon>
        <taxon>Insecta</taxon>
        <taxon>Pterygota</taxon>
        <taxon>Neoptera</taxon>
        <taxon>Endopterygota</taxon>
        <taxon>Hymenoptera</taxon>
        <taxon>Apocrita</taxon>
        <taxon>Aculeata</taxon>
        <taxon>Apoidea</taxon>
        <taxon>Anthophila</taxon>
        <taxon>Apidae</taxon>
        <taxon>Heterotrigona</taxon>
    </lineage>
</organism>
<dbReference type="Proteomes" id="UP000752696">
    <property type="component" value="Unassembled WGS sequence"/>
</dbReference>
<dbReference type="OrthoDB" id="10262375at2759"/>
<comment type="caution">
    <text evidence="1">The sequence shown here is derived from an EMBL/GenBank/DDBJ whole genome shotgun (WGS) entry which is preliminary data.</text>
</comment>
<protein>
    <submittedName>
        <fullName evidence="1">Uncharacterized protein</fullName>
    </submittedName>
</protein>
<dbReference type="EMBL" id="CAJDYZ010007412">
    <property type="protein sequence ID" value="CAD1474252.1"/>
    <property type="molecule type" value="Genomic_DNA"/>
</dbReference>
<evidence type="ECO:0000313" key="2">
    <source>
        <dbReference type="Proteomes" id="UP000752696"/>
    </source>
</evidence>
<keyword evidence="2" id="KW-1185">Reference proteome</keyword>
<reference evidence="1" key="1">
    <citation type="submission" date="2020-07" db="EMBL/GenBank/DDBJ databases">
        <authorList>
            <person name="Nazaruddin N."/>
        </authorList>
    </citation>
    <scope>NUCLEOTIDE SEQUENCE</scope>
</reference>